<protein>
    <recommendedName>
        <fullName evidence="4">Flagellar brake protein YcgR</fullName>
    </recommendedName>
    <alternativeName>
        <fullName evidence="4">Cyclic di-GMP binding protein YcgR</fullName>
    </alternativeName>
</protein>
<dbReference type="Gene3D" id="2.30.110.10">
    <property type="entry name" value="Electron Transport, Fmn-binding Protein, Chain A"/>
    <property type="match status" value="1"/>
</dbReference>
<keyword evidence="1 4" id="KW-0973">c-di-GMP</keyword>
<evidence type="ECO:0000256" key="1">
    <source>
        <dbReference type="ARBA" id="ARBA00022636"/>
    </source>
</evidence>
<comment type="subcellular location">
    <subcellularLocation>
        <location evidence="4">Bacterial flagellum basal body</location>
    </subcellularLocation>
</comment>
<evidence type="ECO:0000256" key="3">
    <source>
        <dbReference type="ARBA" id="ARBA00023143"/>
    </source>
</evidence>
<name>A0A1Y6CYZ0_9GAMM</name>
<dbReference type="InterPro" id="IPR009926">
    <property type="entry name" value="T3SS_YcgR_PilZN"/>
</dbReference>
<proteinExistence type="inferred from homology"/>
<feature type="domain" description="PilZ" evidence="5">
    <location>
        <begin position="120"/>
        <end position="234"/>
    </location>
</feature>
<evidence type="ECO:0000313" key="8">
    <source>
        <dbReference type="Proteomes" id="UP000192923"/>
    </source>
</evidence>
<evidence type="ECO:0000259" key="6">
    <source>
        <dbReference type="Pfam" id="PF07317"/>
    </source>
</evidence>
<dbReference type="EMBL" id="FXAM01000001">
    <property type="protein sequence ID" value="SMF95561.1"/>
    <property type="molecule type" value="Genomic_DNA"/>
</dbReference>
<dbReference type="InterPro" id="IPR023787">
    <property type="entry name" value="T3SS_YcgR"/>
</dbReference>
<dbReference type="GO" id="GO:0071973">
    <property type="term" value="P:bacterial-type flagellum-dependent cell motility"/>
    <property type="evidence" value="ECO:0007669"/>
    <property type="project" value="UniProtKB-UniRule"/>
</dbReference>
<keyword evidence="7" id="KW-0969">Cilium</keyword>
<dbReference type="InterPro" id="IPR009875">
    <property type="entry name" value="PilZ_domain"/>
</dbReference>
<evidence type="ECO:0000256" key="2">
    <source>
        <dbReference type="ARBA" id="ARBA00022741"/>
    </source>
</evidence>
<dbReference type="Pfam" id="PF07238">
    <property type="entry name" value="PilZ"/>
    <property type="match status" value="1"/>
</dbReference>
<comment type="similarity">
    <text evidence="4">Belongs to the YcgR family.</text>
</comment>
<sequence length="251" mass="28100">MHTESIDDHVGYTLRGQGEILEKLRLMQRKRCLVTAHHPDSKANLVTAIVEILPERGWIVFDMGSSEAVNRQFAKARPVVFMAQVDGVRSQFLVEGLTETTWRGEPVFAAPLPQSLFWHQQREFYRVAIPLAMPVKCRVGLEGGAVEFGVYDLSLSGLALSDKGARIGAGLDVGHLLEGCKLVLPSQPDIPVNLEIRNKILQARPDRPQAQRVGCAFRSLGRGMETQLQKFIFEVELWQKRQGAAARYQSR</sequence>
<keyword evidence="8" id="KW-1185">Reference proteome</keyword>
<dbReference type="AlphaFoldDB" id="A0A1Y6CYZ0"/>
<keyword evidence="7" id="KW-0282">Flagellum</keyword>
<evidence type="ECO:0000256" key="4">
    <source>
        <dbReference type="HAMAP-Rule" id="MF_01457"/>
    </source>
</evidence>
<feature type="domain" description="Type III secretion system flagellar brake protein YcgR PilZN" evidence="6">
    <location>
        <begin position="12"/>
        <end position="116"/>
    </location>
</feature>
<comment type="function">
    <text evidence="4">Acts as a flagellar brake, regulating swimming and swarming in a bis-(3'-5') cyclic diguanylic acid (c-di-GMP)-dependent manner. Binds 1 c-di-GMP dimer per subunit. Increasing levels of c-di-GMP lead to decreased motility.</text>
</comment>
<dbReference type="HAMAP" id="MF_01457">
    <property type="entry name" value="YcgR"/>
    <property type="match status" value="1"/>
</dbReference>
<dbReference type="OrthoDB" id="5572581at2"/>
<dbReference type="GO" id="GO:0009425">
    <property type="term" value="C:bacterial-type flagellum basal body"/>
    <property type="evidence" value="ECO:0007669"/>
    <property type="project" value="UniProtKB-SubCell"/>
</dbReference>
<dbReference type="GO" id="GO:0035438">
    <property type="term" value="F:cyclic-di-GMP binding"/>
    <property type="evidence" value="ECO:0007669"/>
    <property type="project" value="UniProtKB-UniRule"/>
</dbReference>
<accession>A0A1Y6CYZ0</accession>
<comment type="subunit">
    <text evidence="4">Monomer. Interacts with the flagellar basal bodies.</text>
</comment>
<dbReference type="Pfam" id="PF07317">
    <property type="entry name" value="PilZN"/>
    <property type="match status" value="1"/>
</dbReference>
<keyword evidence="3 4" id="KW-0975">Bacterial flagellum</keyword>
<dbReference type="Gene3D" id="2.40.10.220">
    <property type="entry name" value="predicted glycosyltransferase like domains"/>
    <property type="match status" value="1"/>
</dbReference>
<dbReference type="Proteomes" id="UP000192923">
    <property type="component" value="Unassembled WGS sequence"/>
</dbReference>
<dbReference type="STRING" id="1760988.SAMN02949497_2926"/>
<organism evidence="7 8">
    <name type="scientific">Methylomagnum ishizawai</name>
    <dbReference type="NCBI Taxonomy" id="1760988"/>
    <lineage>
        <taxon>Bacteria</taxon>
        <taxon>Pseudomonadati</taxon>
        <taxon>Pseudomonadota</taxon>
        <taxon>Gammaproteobacteria</taxon>
        <taxon>Methylococcales</taxon>
        <taxon>Methylococcaceae</taxon>
        <taxon>Methylomagnum</taxon>
    </lineage>
</organism>
<reference evidence="7" key="1">
    <citation type="submission" date="2016-12" db="EMBL/GenBank/DDBJ databases">
        <authorList>
            <person name="Song W.-J."/>
            <person name="Kurnit D.M."/>
        </authorList>
    </citation>
    <scope>NUCLEOTIDE SEQUENCE [LARGE SCALE GENOMIC DNA]</scope>
    <source>
        <strain evidence="7">175</strain>
    </source>
</reference>
<gene>
    <name evidence="4" type="primary">ycgR</name>
    <name evidence="7" type="ORF">SAMN02949497_2926</name>
</gene>
<keyword evidence="7" id="KW-0966">Cell projection</keyword>
<evidence type="ECO:0000313" key="7">
    <source>
        <dbReference type="EMBL" id="SMF95561.1"/>
    </source>
</evidence>
<dbReference type="GO" id="GO:0071945">
    <property type="term" value="P:regulation of bacterial-type flagellum-dependent cell motility by regulation of motor speed"/>
    <property type="evidence" value="ECO:0007669"/>
    <property type="project" value="UniProtKB-UniRule"/>
</dbReference>
<keyword evidence="2 4" id="KW-0547">Nucleotide-binding</keyword>
<evidence type="ECO:0000259" key="5">
    <source>
        <dbReference type="Pfam" id="PF07238"/>
    </source>
</evidence>
<dbReference type="RefSeq" id="WP_085213883.1">
    <property type="nucleotide sequence ID" value="NZ_FXAM01000001.1"/>
</dbReference>
<dbReference type="InterPro" id="IPR012349">
    <property type="entry name" value="Split_barrel_FMN-bd"/>
</dbReference>